<organism evidence="1 2">
    <name type="scientific">Suillus luteus UH-Slu-Lm8-n1</name>
    <dbReference type="NCBI Taxonomy" id="930992"/>
    <lineage>
        <taxon>Eukaryota</taxon>
        <taxon>Fungi</taxon>
        <taxon>Dikarya</taxon>
        <taxon>Basidiomycota</taxon>
        <taxon>Agaricomycotina</taxon>
        <taxon>Agaricomycetes</taxon>
        <taxon>Agaricomycetidae</taxon>
        <taxon>Boletales</taxon>
        <taxon>Suillineae</taxon>
        <taxon>Suillaceae</taxon>
        <taxon>Suillus</taxon>
    </lineage>
</organism>
<evidence type="ECO:0000313" key="1">
    <source>
        <dbReference type="EMBL" id="KIK32646.1"/>
    </source>
</evidence>
<evidence type="ECO:0000313" key="2">
    <source>
        <dbReference type="Proteomes" id="UP000054485"/>
    </source>
</evidence>
<dbReference type="STRING" id="930992.A0A0C9ZTJ7"/>
<protein>
    <submittedName>
        <fullName evidence="1">Uncharacterized protein</fullName>
    </submittedName>
</protein>
<proteinExistence type="predicted"/>
<name>A0A0C9ZTJ7_9AGAM</name>
<keyword evidence="2" id="KW-1185">Reference proteome</keyword>
<sequence>MPARVWWSLGSIPLQPDYKLTMESVNTSTNETLGVMENMPLDFSTGEMLFQVQIVETANFNVLLGRPFYTLTSCKMEDMPSSEQDITLIDPNTGKMICIPTEPWIKKCPGCAKCAEDDVAKGF</sequence>
<dbReference type="AlphaFoldDB" id="A0A0C9ZTJ7"/>
<dbReference type="EMBL" id="KN836161">
    <property type="protein sequence ID" value="KIK32646.1"/>
    <property type="molecule type" value="Genomic_DNA"/>
</dbReference>
<dbReference type="OrthoDB" id="3202009at2759"/>
<reference evidence="2" key="2">
    <citation type="submission" date="2015-01" db="EMBL/GenBank/DDBJ databases">
        <title>Evolutionary Origins and Diversification of the Mycorrhizal Mutualists.</title>
        <authorList>
            <consortium name="DOE Joint Genome Institute"/>
            <consortium name="Mycorrhizal Genomics Consortium"/>
            <person name="Kohler A."/>
            <person name="Kuo A."/>
            <person name="Nagy L.G."/>
            <person name="Floudas D."/>
            <person name="Copeland A."/>
            <person name="Barry K.W."/>
            <person name="Cichocki N."/>
            <person name="Veneault-Fourrey C."/>
            <person name="LaButti K."/>
            <person name="Lindquist E.A."/>
            <person name="Lipzen A."/>
            <person name="Lundell T."/>
            <person name="Morin E."/>
            <person name="Murat C."/>
            <person name="Riley R."/>
            <person name="Ohm R."/>
            <person name="Sun H."/>
            <person name="Tunlid A."/>
            <person name="Henrissat B."/>
            <person name="Grigoriev I.V."/>
            <person name="Hibbett D.S."/>
            <person name="Martin F."/>
        </authorList>
    </citation>
    <scope>NUCLEOTIDE SEQUENCE [LARGE SCALE GENOMIC DNA]</scope>
    <source>
        <strain evidence="2">UH-Slu-Lm8-n1</strain>
    </source>
</reference>
<gene>
    <name evidence="1" type="ORF">CY34DRAFT_101017</name>
</gene>
<dbReference type="HOGENOM" id="CLU_003921_8_2_1"/>
<dbReference type="Proteomes" id="UP000054485">
    <property type="component" value="Unassembled WGS sequence"/>
</dbReference>
<dbReference type="InParanoid" id="A0A0C9ZTJ7"/>
<accession>A0A0C9ZTJ7</accession>
<reference evidence="1 2" key="1">
    <citation type="submission" date="2014-04" db="EMBL/GenBank/DDBJ databases">
        <authorList>
            <consortium name="DOE Joint Genome Institute"/>
            <person name="Kuo A."/>
            <person name="Ruytinx J."/>
            <person name="Rineau F."/>
            <person name="Colpaert J."/>
            <person name="Kohler A."/>
            <person name="Nagy L.G."/>
            <person name="Floudas D."/>
            <person name="Copeland A."/>
            <person name="Barry K.W."/>
            <person name="Cichocki N."/>
            <person name="Veneault-Fourrey C."/>
            <person name="LaButti K."/>
            <person name="Lindquist E.A."/>
            <person name="Lipzen A."/>
            <person name="Lundell T."/>
            <person name="Morin E."/>
            <person name="Murat C."/>
            <person name="Sun H."/>
            <person name="Tunlid A."/>
            <person name="Henrissat B."/>
            <person name="Grigoriev I.V."/>
            <person name="Hibbett D.S."/>
            <person name="Martin F."/>
            <person name="Nordberg H.P."/>
            <person name="Cantor M.N."/>
            <person name="Hua S.X."/>
        </authorList>
    </citation>
    <scope>NUCLEOTIDE SEQUENCE [LARGE SCALE GENOMIC DNA]</scope>
    <source>
        <strain evidence="1 2">UH-Slu-Lm8-n1</strain>
    </source>
</reference>